<dbReference type="STRING" id="1183438.GKIL_3848"/>
<dbReference type="KEGG" id="glj:GKIL_3848"/>
<dbReference type="EMBL" id="CP003587">
    <property type="protein sequence ID" value="AGY60094.1"/>
    <property type="molecule type" value="Genomic_DNA"/>
</dbReference>
<protein>
    <submittedName>
        <fullName evidence="1">Uncharacterized protein</fullName>
    </submittedName>
</protein>
<evidence type="ECO:0000313" key="2">
    <source>
        <dbReference type="Proteomes" id="UP000017396"/>
    </source>
</evidence>
<evidence type="ECO:0000313" key="1">
    <source>
        <dbReference type="EMBL" id="AGY60094.1"/>
    </source>
</evidence>
<reference evidence="1 2" key="1">
    <citation type="journal article" date="2013" name="PLoS ONE">
        <title>Cultivation and Complete Genome Sequencing of Gloeobacter kilaueensis sp. nov., from a Lava Cave in Kilauea Caldera, Hawai'i.</title>
        <authorList>
            <person name="Saw J.H."/>
            <person name="Schatz M."/>
            <person name="Brown M.V."/>
            <person name="Kunkel D.D."/>
            <person name="Foster J.S."/>
            <person name="Shick H."/>
            <person name="Christensen S."/>
            <person name="Hou S."/>
            <person name="Wan X."/>
            <person name="Donachie S.P."/>
        </authorList>
    </citation>
    <scope>NUCLEOTIDE SEQUENCE [LARGE SCALE GENOMIC DNA]</scope>
    <source>
        <strain evidence="2">JS</strain>
    </source>
</reference>
<keyword evidence="2" id="KW-1185">Reference proteome</keyword>
<name>U5QR12_GLOK1</name>
<accession>U5QR12</accession>
<dbReference type="Proteomes" id="UP000017396">
    <property type="component" value="Chromosome"/>
</dbReference>
<organism evidence="1 2">
    <name type="scientific">Gloeobacter kilaueensis (strain ATCC BAA-2537 / CCAP 1431/1 / ULC 316 / JS1)</name>
    <dbReference type="NCBI Taxonomy" id="1183438"/>
    <lineage>
        <taxon>Bacteria</taxon>
        <taxon>Bacillati</taxon>
        <taxon>Cyanobacteriota</taxon>
        <taxon>Cyanophyceae</taxon>
        <taxon>Gloeobacterales</taxon>
        <taxon>Gloeobacteraceae</taxon>
        <taxon>Gloeobacter</taxon>
    </lineage>
</organism>
<dbReference type="AlphaFoldDB" id="U5QR12"/>
<dbReference type="OrthoDB" id="428138at2"/>
<proteinExistence type="predicted"/>
<sequence>MAPRILVIGNEVATVQKVSRFCLAWSADVLPMYGPLTAAAVEPFAPDLIVVCLPYPDLPALEQPCLYWSEAGGSRADLDNQLRPYF</sequence>
<dbReference type="RefSeq" id="WP_023175417.1">
    <property type="nucleotide sequence ID" value="NC_022600.1"/>
</dbReference>
<gene>
    <name evidence="1" type="ORF">GKIL_3848</name>
</gene>
<dbReference type="HOGENOM" id="CLU_2493509_0_0_3"/>